<accession>A0A5D4GVR6</accession>
<dbReference type="AlphaFoldDB" id="A0A5D4GVR6"/>
<feature type="chain" id="PRO_5022954298" description="Thiol:disulfide interchange protein DsbD N-terminal domain-containing protein" evidence="1">
    <location>
        <begin position="24"/>
        <end position="268"/>
    </location>
</feature>
<organism evidence="3 4">
    <name type="scientific">Neoaquamicrobium microcysteis</name>
    <dbReference type="NCBI Taxonomy" id="2682781"/>
    <lineage>
        <taxon>Bacteria</taxon>
        <taxon>Pseudomonadati</taxon>
        <taxon>Pseudomonadota</taxon>
        <taxon>Alphaproteobacteria</taxon>
        <taxon>Hyphomicrobiales</taxon>
        <taxon>Phyllobacteriaceae</taxon>
        <taxon>Neoaquamicrobium</taxon>
    </lineage>
</organism>
<dbReference type="OrthoDB" id="9811036at2"/>
<feature type="signal peptide" evidence="1">
    <location>
        <begin position="1"/>
        <end position="23"/>
    </location>
</feature>
<name>A0A5D4GVR6_9HYPH</name>
<proteinExistence type="predicted"/>
<dbReference type="EMBL" id="VSZS01000063">
    <property type="protein sequence ID" value="TYR31869.1"/>
    <property type="molecule type" value="Genomic_DNA"/>
</dbReference>
<reference evidence="3 4" key="2">
    <citation type="submission" date="2019-09" db="EMBL/GenBank/DDBJ databases">
        <title>Mesorhizobium sp. MaA-C15 isolated from Microcystis aeruginosa.</title>
        <authorList>
            <person name="Jeong S.E."/>
            <person name="Jin H.M."/>
            <person name="Jeon C.O."/>
        </authorList>
    </citation>
    <scope>NUCLEOTIDE SEQUENCE [LARGE SCALE GENOMIC DNA]</scope>
    <source>
        <strain evidence="3 4">MaA-C15</strain>
    </source>
</reference>
<dbReference type="RefSeq" id="WP_148915027.1">
    <property type="nucleotide sequence ID" value="NZ_VSZS01000063.1"/>
</dbReference>
<reference evidence="3 4" key="1">
    <citation type="submission" date="2019-08" db="EMBL/GenBank/DDBJ databases">
        <authorList>
            <person name="Seo Y.L."/>
        </authorList>
    </citation>
    <scope>NUCLEOTIDE SEQUENCE [LARGE SCALE GENOMIC DNA]</scope>
    <source>
        <strain evidence="3 4">MaA-C15</strain>
    </source>
</reference>
<protein>
    <recommendedName>
        <fullName evidence="2">Thiol:disulfide interchange protein DsbD N-terminal domain-containing protein</fullName>
    </recommendedName>
</protein>
<evidence type="ECO:0000256" key="1">
    <source>
        <dbReference type="SAM" id="SignalP"/>
    </source>
</evidence>
<evidence type="ECO:0000313" key="3">
    <source>
        <dbReference type="EMBL" id="TYR31869.1"/>
    </source>
</evidence>
<evidence type="ECO:0000259" key="2">
    <source>
        <dbReference type="Pfam" id="PF11412"/>
    </source>
</evidence>
<keyword evidence="4" id="KW-1185">Reference proteome</keyword>
<feature type="domain" description="Thiol:disulfide interchange protein DsbD N-terminal" evidence="2">
    <location>
        <begin position="48"/>
        <end position="152"/>
    </location>
</feature>
<comment type="caution">
    <text evidence="3">The sequence shown here is derived from an EMBL/GenBank/DDBJ whole genome shotgun (WGS) entry which is preliminary data.</text>
</comment>
<gene>
    <name evidence="3" type="ORF">FY036_12265</name>
</gene>
<sequence length="268" mass="28003">MKIARSALPAIALALCAAAQAHAGASDWHHMEGGSIRLVTSDTADADGVLRGALEIRLAPGWKTYWRDPGDSGVPPTVDVVADGQATNVDISFPAPRRFDDGYSLWTGYDEPLSLALALKLPQAAVPTDFVANVFLGICETICIPVQAQLSLETRGDVSHPEHKAVVDAAFAALPEAATEAFGAKAQDATDEHIVVDAALPEGARAVDLFVAGNEAVALGVAEREAESESGARFTVPVLRRADGKAKEDVVYTLVTTQGAVTGRLALP</sequence>
<evidence type="ECO:0000313" key="4">
    <source>
        <dbReference type="Proteomes" id="UP000323258"/>
    </source>
</evidence>
<keyword evidence="1" id="KW-0732">Signal</keyword>
<dbReference type="InterPro" id="IPR028250">
    <property type="entry name" value="DsbDN"/>
</dbReference>
<dbReference type="Pfam" id="PF11412">
    <property type="entry name" value="DsbD_N"/>
    <property type="match status" value="1"/>
</dbReference>
<dbReference type="Proteomes" id="UP000323258">
    <property type="component" value="Unassembled WGS sequence"/>
</dbReference>